<dbReference type="STRING" id="1848903.CCAND38_650003"/>
<gene>
    <name evidence="1" type="ORF">CCAND93_130006</name>
</gene>
<organism evidence="1 2">
    <name type="scientific">Capnocytophaga canis</name>
    <dbReference type="NCBI Taxonomy" id="1848903"/>
    <lineage>
        <taxon>Bacteria</taxon>
        <taxon>Pseudomonadati</taxon>
        <taxon>Bacteroidota</taxon>
        <taxon>Flavobacteriia</taxon>
        <taxon>Flavobacteriales</taxon>
        <taxon>Flavobacteriaceae</taxon>
        <taxon>Capnocytophaga</taxon>
    </lineage>
</organism>
<proteinExistence type="predicted"/>
<dbReference type="EMBL" id="CDOL01000035">
    <property type="protein sequence ID" value="CEN50999.1"/>
    <property type="molecule type" value="Genomic_DNA"/>
</dbReference>
<name>A0A0B7IKA0_9FLAO</name>
<evidence type="ECO:0000313" key="1">
    <source>
        <dbReference type="EMBL" id="CEN50999.1"/>
    </source>
</evidence>
<dbReference type="Proteomes" id="UP000038200">
    <property type="component" value="Unassembled WGS sequence"/>
</dbReference>
<dbReference type="RefSeq" id="WP_042005857.1">
    <property type="nucleotide sequence ID" value="NZ_CDOL01000035.1"/>
</dbReference>
<sequence>MITDTKMRVNFSPVLNRNSRDYSVENLQGIKFNIVISGDTIAPYQGVDIRLSPIRMTVSGQEIKPTQFQTPQFIQGGSVPSIPFEMFVDSTYLKGIANTTRKMVIEFEGIYVDRNGNTIMCDPVANILPNKVNLKVEIPIHQF</sequence>
<dbReference type="AlphaFoldDB" id="A0A0B7IKA0"/>
<protein>
    <submittedName>
        <fullName evidence="1">Uncharacterized protein</fullName>
    </submittedName>
</protein>
<accession>A0A0B7IKA0</accession>
<reference evidence="1 2" key="1">
    <citation type="submission" date="2015-01" db="EMBL/GenBank/DDBJ databases">
        <authorList>
            <person name="Xiang T."/>
            <person name="Song Y."/>
            <person name="Huang L."/>
            <person name="Wang B."/>
            <person name="Wu P."/>
        </authorList>
    </citation>
    <scope>NUCLEOTIDE SEQUENCE [LARGE SCALE GENOMIC DNA]</scope>
    <source>
        <strain evidence="1 2">CcD93</strain>
    </source>
</reference>
<evidence type="ECO:0000313" key="2">
    <source>
        <dbReference type="Proteomes" id="UP000038200"/>
    </source>
</evidence>